<proteinExistence type="predicted"/>
<organism evidence="3 4">
    <name type="scientific">Paenibacillus sedimenti</name>
    <dbReference type="NCBI Taxonomy" id="2770274"/>
    <lineage>
        <taxon>Bacteria</taxon>
        <taxon>Bacillati</taxon>
        <taxon>Bacillota</taxon>
        <taxon>Bacilli</taxon>
        <taxon>Bacillales</taxon>
        <taxon>Paenibacillaceae</taxon>
        <taxon>Paenibacillus</taxon>
    </lineage>
</organism>
<sequence>MKSKPNRNKWISISLMIAMLIALLPPMTAFAAPVINITNYYVHTDPNDTTVVQDPTPFSDASVPRITSNPITLSADIGGISDDQIANIFYEIKNLNTGISTPNKTNRAIKNPNNSNQITFENVQLTEGLNKIVIKYGGTSTVDSKPAWIYFTPVSNITGLKINDVDFADGGMYPATGPYTNLTVTGNSNNAFQVDATVSGATYEATNFSNGIFTFLMNTGRASDLTLTPGDNQITFISKNPTNYYTAKRTFVYNNGLGFAFNGKVRFKESASSTNQALVNVPNLQSSTDNNITFTADLKNSKGNITAGSADYTYADISVAGSGASIRYNFADGTVTTTGSLNANSTAVPPVPAGTAPSLSTTAAVTPGTAYDVHHISAILPLSGTTTSQEIDVTFITSLGGQATTRYLFNYTNPNLPYLDHVAQYFAPPSAPAFEVKLSEQGTNQINEFPATLRIHTNANSNQVKVTIPGFLNNVTVPVNASGIATVVLENIPDGLTDMTIVPSSTNPTLGDNPAGTKVYKLNISSAPYVIVNNLYNGKVVSNKTQLTCGATMGPCITGKIVNLPKTGYSDVELTVNDTNIPLTVGDSSATPPTTGMIDAKDGTFTIPEASFLTLFNADGKKSIKFSLYLRPNGPAPNPKVLVTQTNYDVFVLSDFAPLIEELALDATVTPNKAGSLPGSYLTTSNRLQLTGTVLNAKLNSADPESTSILYVRSVPVGSTLTAGTTPLLAQLSQVVNPLDNNQMTTKFNITTPLTLDAYGDYVLELVAKNKTGRTTSKMITVTKQPVDYVLISPTNFVKNASNIDQANVNTNFQTVIVQADGADSIIYNKVSAKLIAPGQFRLDVPNLKAGKNTVSFEITRGTAKTKGSFVLNNLNTPIEGAQYRTTLASKMNLFGGDLQLTFPKDTKLMRNDRTQTEQFISADRNLVFGIANQDDGRVDKASETPAGTRFLQEPTGRFRPASKLFWVDGGTIDISAASTAATLKDALQGSGNLPSPSILGPGETAFYSRFIKNLVIPTERGTLTLKYDDEIRNDSWKYLSVYQFGTFIDPSGTGNQYVGWKNIGGVVDPKSHTIKVPVESFGYFQVMYMDNSFNDVTNHDWARDYLDILYSKGIMNNKTAGQFLPNDAITRGEFVTMLVNIFEIPLVNEDTTYHTNDPTNPNFQGTFADVRRGLGLSNSSSLYDFMHIEAGARAGIVRGNSNGLFLPTNSISRADAAVMIERAANMKVSTDSTKSLANLKKQFTDAADIDTYALASVEAVAKAGFIDGIENTPVEGQKKPTFSFDPKGNMTRAQAAAIANRVLKQQKKIP</sequence>
<keyword evidence="4" id="KW-1185">Reference proteome</keyword>
<feature type="signal peptide" evidence="1">
    <location>
        <begin position="1"/>
        <end position="31"/>
    </location>
</feature>
<evidence type="ECO:0000259" key="2">
    <source>
        <dbReference type="PROSITE" id="PS51272"/>
    </source>
</evidence>
<protein>
    <submittedName>
        <fullName evidence="3">S-layer homology domain-containing protein</fullName>
    </submittedName>
</protein>
<dbReference type="InterPro" id="IPR001119">
    <property type="entry name" value="SLH_dom"/>
</dbReference>
<dbReference type="PROSITE" id="PS51272">
    <property type="entry name" value="SLH"/>
    <property type="match status" value="3"/>
</dbReference>
<evidence type="ECO:0000313" key="4">
    <source>
        <dbReference type="Proteomes" id="UP000650466"/>
    </source>
</evidence>
<feature type="domain" description="SLH" evidence="2">
    <location>
        <begin position="1090"/>
        <end position="1153"/>
    </location>
</feature>
<dbReference type="EMBL" id="JACVVD010000018">
    <property type="protein sequence ID" value="MBD0384283.1"/>
    <property type="molecule type" value="Genomic_DNA"/>
</dbReference>
<name>A0A926QMU1_9BACL</name>
<keyword evidence="1" id="KW-0732">Signal</keyword>
<dbReference type="Proteomes" id="UP000650466">
    <property type="component" value="Unassembled WGS sequence"/>
</dbReference>
<gene>
    <name evidence="3" type="ORF">ICC18_29980</name>
</gene>
<dbReference type="RefSeq" id="WP_188178064.1">
    <property type="nucleotide sequence ID" value="NZ_JACVVD010000018.1"/>
</dbReference>
<dbReference type="Pfam" id="PF00395">
    <property type="entry name" value="SLH"/>
    <property type="match status" value="3"/>
</dbReference>
<feature type="domain" description="SLH" evidence="2">
    <location>
        <begin position="1172"/>
        <end position="1235"/>
    </location>
</feature>
<evidence type="ECO:0000256" key="1">
    <source>
        <dbReference type="SAM" id="SignalP"/>
    </source>
</evidence>
<reference evidence="3" key="1">
    <citation type="submission" date="2020-09" db="EMBL/GenBank/DDBJ databases">
        <title>Draft Genome Sequence of Paenibacillus sp. WST5.</title>
        <authorList>
            <person name="Bao Z."/>
        </authorList>
    </citation>
    <scope>NUCLEOTIDE SEQUENCE</scope>
    <source>
        <strain evidence="3">WST5</strain>
    </source>
</reference>
<comment type="caution">
    <text evidence="3">The sequence shown here is derived from an EMBL/GenBank/DDBJ whole genome shotgun (WGS) entry which is preliminary data.</text>
</comment>
<feature type="chain" id="PRO_5037862896" evidence="1">
    <location>
        <begin position="32"/>
        <end position="1311"/>
    </location>
</feature>
<accession>A0A926QMU1</accession>
<feature type="domain" description="SLH" evidence="2">
    <location>
        <begin position="1241"/>
        <end position="1311"/>
    </location>
</feature>
<evidence type="ECO:0000313" key="3">
    <source>
        <dbReference type="EMBL" id="MBD0384283.1"/>
    </source>
</evidence>